<reference evidence="3" key="1">
    <citation type="submission" date="2015-01" db="EMBL/GenBank/DDBJ databases">
        <authorList>
            <person name="Aksoy S."/>
            <person name="Warren W."/>
            <person name="Wilson R.K."/>
        </authorList>
    </citation>
    <scope>NUCLEOTIDE SEQUENCE [LARGE SCALE GENOMIC DNA]</scope>
    <source>
        <strain evidence="3">IAEA</strain>
    </source>
</reference>
<organism evidence="2 3">
    <name type="scientific">Glossina palpalis gambiensis</name>
    <dbReference type="NCBI Taxonomy" id="67801"/>
    <lineage>
        <taxon>Eukaryota</taxon>
        <taxon>Metazoa</taxon>
        <taxon>Ecdysozoa</taxon>
        <taxon>Arthropoda</taxon>
        <taxon>Hexapoda</taxon>
        <taxon>Insecta</taxon>
        <taxon>Pterygota</taxon>
        <taxon>Neoptera</taxon>
        <taxon>Endopterygota</taxon>
        <taxon>Diptera</taxon>
        <taxon>Brachycera</taxon>
        <taxon>Muscomorpha</taxon>
        <taxon>Hippoboscoidea</taxon>
        <taxon>Glossinidae</taxon>
        <taxon>Glossina</taxon>
    </lineage>
</organism>
<feature type="compositionally biased region" description="Basic and acidic residues" evidence="1">
    <location>
        <begin position="505"/>
        <end position="533"/>
    </location>
</feature>
<feature type="compositionally biased region" description="Polar residues" evidence="1">
    <location>
        <begin position="378"/>
        <end position="389"/>
    </location>
</feature>
<feature type="region of interest" description="Disordered" evidence="1">
    <location>
        <begin position="498"/>
        <end position="533"/>
    </location>
</feature>
<evidence type="ECO:0000313" key="2">
    <source>
        <dbReference type="EnsemblMetazoa" id="GPPI029783-PA"/>
    </source>
</evidence>
<evidence type="ECO:0000256" key="1">
    <source>
        <dbReference type="SAM" id="MobiDB-lite"/>
    </source>
</evidence>
<feature type="region of interest" description="Disordered" evidence="1">
    <location>
        <begin position="374"/>
        <end position="398"/>
    </location>
</feature>
<dbReference type="VEuPathDB" id="VectorBase:GPPI029783"/>
<evidence type="ECO:0000313" key="3">
    <source>
        <dbReference type="Proteomes" id="UP000092460"/>
    </source>
</evidence>
<keyword evidence="3" id="KW-1185">Reference proteome</keyword>
<dbReference type="AlphaFoldDB" id="A0A1B0BH04"/>
<dbReference type="EMBL" id="JXJN01014102">
    <property type="status" value="NOT_ANNOTATED_CDS"/>
    <property type="molecule type" value="Genomic_DNA"/>
</dbReference>
<dbReference type="Proteomes" id="UP000092460">
    <property type="component" value="Unassembled WGS sequence"/>
</dbReference>
<protein>
    <submittedName>
        <fullName evidence="2">Uncharacterized protein</fullName>
    </submittedName>
</protein>
<proteinExistence type="predicted"/>
<accession>A0A1B0BH04</accession>
<dbReference type="EnsemblMetazoa" id="GPPI029783-RA">
    <property type="protein sequence ID" value="GPPI029783-PA"/>
    <property type="gene ID" value="GPPI029783"/>
</dbReference>
<reference evidence="2" key="2">
    <citation type="submission" date="2020-05" db="UniProtKB">
        <authorList>
            <consortium name="EnsemblMetazoa"/>
        </authorList>
    </citation>
    <scope>IDENTIFICATION</scope>
    <source>
        <strain evidence="2">IAEA</strain>
    </source>
</reference>
<name>A0A1B0BH04_9MUSC</name>
<sequence length="939" mass="107102">MFRKDNNSAAGQLFVSSHTPVVNTENCKSEKHLLDYLKACNEVDYHFREDCRKKTRYSTIKAYMIGKEIYEPDDLNSDTFLETLEYQNYYVPPLARNRSTEQELLQSFDNIVSYFNEEIPITPKRKTYKPLKLKLQNKIAATIAILQRKANNLAESHAGEQKTPQAERKEESKKFIFNEPVRFQSSWEFKPEAKLRVKHIAKIFNNNMVQKGYKVAKPKPSKTVNKMQTFLTALRTSEPSPVMKRRTAQNVPSNSYLEEETIFGKLAVKDKVLLYQKFIDHVSKNQSKLLEGNSKNGLNVNHKGYVKRVCEALETFYPPNKSIISETMPSFKKTPSAFQAHMPFKEDRELPVSTLRVVLKPCPVLQKKHHSKDKTNKFDWSTGLNQPNETAKRNHSAVRSTLPTNLFAPPKKIRRLHQEYLALTQFLRNSQFQQIFYNWLKKRNGKLFDIVPLNKSMLRDAIEKSSTLDGLSVISNTLNKNHSQDEFVVQVVVPSSEEESSQLSESKENHENINDGFEKSTKEKSQPNTPRKKELNEAAKFCIRKKKLRRCISNVITWRKNNDVSNRQSSDSADSDLNTGLTCGTLPRIKNLFTRKLPLKNRNCSSAKERPAITAIDLNVTELNKSWLNRLNSPTKVNKLYTLTAMSTPSSNTVSDVISSVDLVEHSKNAKLTKTKFARKLIDSFIDQGFETGSNGIESPKSNSPTINGSEMLIFTDCDEKYKTINKITHQGGLSYSPTPSKVTNPDSQANMFSVTSTNFVENLIPNASKFVSGPRIGNPDIVKSSDIGYIELDSLRAETLDQQNDWASLDSVELINPNNSLSSDCKFSTIAMGNIETNEWHELELEEHMQNCFPLPDNTCNFVTNHLNASPEYQRELLNIFLAIDKMGKDGAFQFCSDEQLKSFMYFLNQYATHCLTTCREHIKAISHMVAMRSDRGN</sequence>